<dbReference type="RefSeq" id="WP_394313144.1">
    <property type="nucleotide sequence ID" value="NZ_JBHGPK010000011.1"/>
</dbReference>
<proteinExistence type="predicted"/>
<evidence type="ECO:0000313" key="2">
    <source>
        <dbReference type="Proteomes" id="UP001595190"/>
    </source>
</evidence>
<reference evidence="1 2" key="1">
    <citation type="submission" date="2024-09" db="EMBL/GenBank/DDBJ databases">
        <title>Description of Labrys sedimenti sp. nov., isolated from a diclofenac-degrading enrichment culture, and genome-based reclassification of Labrys portucalensis as a later heterotypic synonym of Labrys neptuniae.</title>
        <authorList>
            <person name="Tancsics A."/>
            <person name="Csepanyi A."/>
        </authorList>
    </citation>
    <scope>NUCLEOTIDE SEQUENCE [LARGE SCALE GENOMIC DNA]</scope>
    <source>
        <strain evidence="1 2">LMG 23412</strain>
    </source>
</reference>
<sequence length="132" mass="14755">MSEQREVKVLQAGRMIAAEEHSEGNVVIAFEAIGDQAALGFLLSDALADELAGALIERPRSKHHHHASSPSKDQPFLVRNVEVLPPEGELFEFRMVSEEGPAVTFRLGSRQVERLRNMLTAQIARQEKRSRQ</sequence>
<dbReference type="EMBL" id="JBHGPK010000011">
    <property type="protein sequence ID" value="MFC2252514.1"/>
    <property type="molecule type" value="Genomic_DNA"/>
</dbReference>
<name>A0ABV6ZK61_9HYPH</name>
<dbReference type="Proteomes" id="UP001595190">
    <property type="component" value="Unassembled WGS sequence"/>
</dbReference>
<gene>
    <name evidence="1" type="ORF">ACETRX_22955</name>
</gene>
<protein>
    <submittedName>
        <fullName evidence="1">Uncharacterized protein</fullName>
    </submittedName>
</protein>
<comment type="caution">
    <text evidence="1">The sequence shown here is derived from an EMBL/GenBank/DDBJ whole genome shotgun (WGS) entry which is preliminary data.</text>
</comment>
<accession>A0ABV6ZK61</accession>
<evidence type="ECO:0000313" key="1">
    <source>
        <dbReference type="EMBL" id="MFC2252514.1"/>
    </source>
</evidence>
<organism evidence="1 2">
    <name type="scientific">Labrys neptuniae</name>
    <dbReference type="NCBI Taxonomy" id="376174"/>
    <lineage>
        <taxon>Bacteria</taxon>
        <taxon>Pseudomonadati</taxon>
        <taxon>Pseudomonadota</taxon>
        <taxon>Alphaproteobacteria</taxon>
        <taxon>Hyphomicrobiales</taxon>
        <taxon>Xanthobacteraceae</taxon>
        <taxon>Labrys</taxon>
    </lineage>
</organism>